<feature type="transmembrane region" description="Helical" evidence="1">
    <location>
        <begin position="38"/>
        <end position="59"/>
    </location>
</feature>
<gene>
    <name evidence="2" type="ORF">EFW17_19405</name>
</gene>
<sequence length="118" mass="12168">MSRTTPRPLTAARVILCGMTALWLFSAVNLALASGGSFGAGAATLPAVLAVLCGAYAYLLPRTGHILLGVVVTLLVLLAFYQMNRITLGDPLGFLGLGCSVALIVLLLLPSSRAALRS</sequence>
<evidence type="ECO:0000313" key="3">
    <source>
        <dbReference type="Proteomes" id="UP000269198"/>
    </source>
</evidence>
<dbReference type="RefSeq" id="WP_123202847.1">
    <property type="nucleotide sequence ID" value="NZ_RJMB01000023.1"/>
</dbReference>
<dbReference type="Proteomes" id="UP000269198">
    <property type="component" value="Unassembled WGS sequence"/>
</dbReference>
<keyword evidence="3" id="KW-1185">Reference proteome</keyword>
<feature type="transmembrane region" description="Helical" evidence="1">
    <location>
        <begin position="92"/>
        <end position="109"/>
    </location>
</feature>
<keyword evidence="1" id="KW-1133">Transmembrane helix</keyword>
<evidence type="ECO:0000256" key="1">
    <source>
        <dbReference type="SAM" id="Phobius"/>
    </source>
</evidence>
<accession>A0A3N0E3R1</accession>
<comment type="caution">
    <text evidence="2">The sequence shown here is derived from an EMBL/GenBank/DDBJ whole genome shotgun (WGS) entry which is preliminary data.</text>
</comment>
<reference evidence="2 3" key="1">
    <citation type="submission" date="2018-11" db="EMBL/GenBank/DDBJ databases">
        <title>The genome draft of YIM 96095.</title>
        <authorList>
            <person name="Tang S.-K."/>
            <person name="Chunyu W.-X."/>
            <person name="Feng Y.-Z."/>
        </authorList>
    </citation>
    <scope>NUCLEOTIDE SEQUENCE [LARGE SCALE GENOMIC DNA]</scope>
    <source>
        <strain evidence="2 3">YIM 96095</strain>
    </source>
</reference>
<feature type="transmembrane region" description="Helical" evidence="1">
    <location>
        <begin position="12"/>
        <end position="32"/>
    </location>
</feature>
<proteinExistence type="predicted"/>
<name>A0A3N0E3R1_9ACTN</name>
<protein>
    <submittedName>
        <fullName evidence="2">Uncharacterized protein</fullName>
    </submittedName>
</protein>
<dbReference type="EMBL" id="RJMB01000023">
    <property type="protein sequence ID" value="RNL82475.1"/>
    <property type="molecule type" value="Genomic_DNA"/>
</dbReference>
<feature type="transmembrane region" description="Helical" evidence="1">
    <location>
        <begin position="66"/>
        <end position="86"/>
    </location>
</feature>
<keyword evidence="1" id="KW-0812">Transmembrane</keyword>
<organism evidence="2 3">
    <name type="scientific">Halostreptopolyspora alba</name>
    <dbReference type="NCBI Taxonomy" id="2487137"/>
    <lineage>
        <taxon>Bacteria</taxon>
        <taxon>Bacillati</taxon>
        <taxon>Actinomycetota</taxon>
        <taxon>Actinomycetes</taxon>
        <taxon>Streptosporangiales</taxon>
        <taxon>Nocardiopsidaceae</taxon>
        <taxon>Halostreptopolyspora</taxon>
    </lineage>
</organism>
<evidence type="ECO:0000313" key="2">
    <source>
        <dbReference type="EMBL" id="RNL82475.1"/>
    </source>
</evidence>
<keyword evidence="1" id="KW-0472">Membrane</keyword>
<dbReference type="AlphaFoldDB" id="A0A3N0E3R1"/>